<dbReference type="SUPFAM" id="SSF48452">
    <property type="entry name" value="TPR-like"/>
    <property type="match status" value="1"/>
</dbReference>
<reference evidence="1" key="1">
    <citation type="submission" date="2021-11" db="EMBL/GenBank/DDBJ databases">
        <authorList>
            <consortium name="Genoscope - CEA"/>
            <person name="William W."/>
        </authorList>
    </citation>
    <scope>NUCLEOTIDE SEQUENCE</scope>
</reference>
<protein>
    <recommendedName>
        <fullName evidence="3">Tetratricopeptide repeat protein</fullName>
    </recommendedName>
</protein>
<gene>
    <name evidence="1" type="ORF">PECAL_4P04470</name>
</gene>
<accession>A0A8J2SMQ5</accession>
<proteinExistence type="predicted"/>
<organism evidence="1 2">
    <name type="scientific">Pelagomonas calceolata</name>
    <dbReference type="NCBI Taxonomy" id="35677"/>
    <lineage>
        <taxon>Eukaryota</taxon>
        <taxon>Sar</taxon>
        <taxon>Stramenopiles</taxon>
        <taxon>Ochrophyta</taxon>
        <taxon>Pelagophyceae</taxon>
        <taxon>Pelagomonadales</taxon>
        <taxon>Pelagomonadaceae</taxon>
        <taxon>Pelagomonas</taxon>
    </lineage>
</organism>
<sequence length="208" mass="23222">MRATEHAPRDPFRVLERRHGLADIVERGAVILAEALLSLHQRLGLHYDNILALQSNLANTYAKVGRIEEAMRMRRDVYSERLKRYGEETRDTLIAANNYAGSLGVLRRFEEVIPLFRKVIPVARRVLGDGDEITLKMRKMLAAALFVDPAATLDDVREAVTTLEETARTARRVMGGAHPLTTEIEATLLNARAALRAREETQPSPGSG</sequence>
<name>A0A8J2SMQ5_9STRA</name>
<dbReference type="Gene3D" id="1.25.40.10">
    <property type="entry name" value="Tetratricopeptide repeat domain"/>
    <property type="match status" value="1"/>
</dbReference>
<dbReference type="AlphaFoldDB" id="A0A8J2SMQ5"/>
<evidence type="ECO:0000313" key="2">
    <source>
        <dbReference type="Proteomes" id="UP000789595"/>
    </source>
</evidence>
<dbReference type="EMBL" id="CAKKNE010000004">
    <property type="protein sequence ID" value="CAH0373263.1"/>
    <property type="molecule type" value="Genomic_DNA"/>
</dbReference>
<comment type="caution">
    <text evidence="1">The sequence shown here is derived from an EMBL/GenBank/DDBJ whole genome shotgun (WGS) entry which is preliminary data.</text>
</comment>
<keyword evidence="2" id="KW-1185">Reference proteome</keyword>
<evidence type="ECO:0000313" key="1">
    <source>
        <dbReference type="EMBL" id="CAH0373263.1"/>
    </source>
</evidence>
<dbReference type="OrthoDB" id="42563at2759"/>
<dbReference type="InterPro" id="IPR011990">
    <property type="entry name" value="TPR-like_helical_dom_sf"/>
</dbReference>
<dbReference type="Proteomes" id="UP000789595">
    <property type="component" value="Unassembled WGS sequence"/>
</dbReference>
<dbReference type="Pfam" id="PF13374">
    <property type="entry name" value="TPR_10"/>
    <property type="match status" value="1"/>
</dbReference>
<evidence type="ECO:0008006" key="3">
    <source>
        <dbReference type="Google" id="ProtNLM"/>
    </source>
</evidence>